<reference evidence="2" key="2">
    <citation type="journal article" date="2010" name="Stand. Genomic Sci.">
        <title>Complete genome sequence of Vulcanisaeta distributa type strain (IC-017T).</title>
        <authorList>
            <person name="Mavromatis K."/>
            <person name="Sikorski J."/>
            <person name="Pabst E."/>
            <person name="Teshima H."/>
            <person name="Lapidus A."/>
            <person name="Lucas S."/>
            <person name="Nolan M."/>
            <person name="Glavina Del Rio T."/>
            <person name="Cheng J."/>
            <person name="Bruce D."/>
            <person name="Goodwin L."/>
            <person name="Pitluck S."/>
            <person name="Liolios K."/>
            <person name="Ivanova N."/>
            <person name="Mikhailova N."/>
            <person name="Pati A."/>
            <person name="Chen A."/>
            <person name="Palaniappan K."/>
            <person name="Land M."/>
            <person name="Hauser L."/>
            <person name="Chang Y."/>
            <person name="Jeffries C."/>
            <person name="Rohde M."/>
            <person name="Spring S."/>
            <person name="Goker M."/>
            <person name="Wirth R."/>
            <person name="Woyke T."/>
            <person name="Bristow J."/>
            <person name="Eisen J."/>
            <person name="Markowitz V."/>
            <person name="Hugenholtz P."/>
            <person name="Klenk H."/>
            <person name="Kyrpides N."/>
        </authorList>
    </citation>
    <scope>NUCLEOTIDE SEQUENCE [LARGE SCALE GENOMIC DNA]</scope>
    <source>
        <strain evidence="2">DSM 14429 / JCM 11212 / NBRC 100878 / IC-017</strain>
    </source>
</reference>
<keyword evidence="2" id="KW-1185">Reference proteome</keyword>
<evidence type="ECO:0000313" key="1">
    <source>
        <dbReference type="EMBL" id="ADN51405.1"/>
    </source>
</evidence>
<sequence length="57" mass="6804">MSVTYHVYYIDAFNTHFPHEYITYIVIKPIRAFRRNLMSINELKTLYISGLLRGILP</sequence>
<name>E1QPB7_VULDI</name>
<evidence type="ECO:0000313" key="2">
    <source>
        <dbReference type="Proteomes" id="UP000006681"/>
    </source>
</evidence>
<reference evidence="1 2" key="1">
    <citation type="journal article" date="2010" name="Stand. Genomic Sci.">
        <title>Complete genome sequence of Vulcanisaeta distributa type strain (IC-017).</title>
        <authorList>
            <person name="Mavromatis K."/>
            <person name="Sikorski J."/>
            <person name="Pabst E."/>
            <person name="Teshima H."/>
            <person name="Lapidus A."/>
            <person name="Lucas S."/>
            <person name="Nolan M."/>
            <person name="Glavina Del Rio T."/>
            <person name="Cheng J.F."/>
            <person name="Bruce D."/>
            <person name="Goodwin L."/>
            <person name="Pitluck S."/>
            <person name="Liolios K."/>
            <person name="Ivanova N."/>
            <person name="Mikhailova N."/>
            <person name="Pati A."/>
            <person name="Chen A."/>
            <person name="Palaniappan K."/>
            <person name="Land M."/>
            <person name="Hauser L."/>
            <person name="Chang Y.J."/>
            <person name="Jeffries C.D."/>
            <person name="Rohde M."/>
            <person name="Spring S."/>
            <person name="Goker M."/>
            <person name="Wirth R."/>
            <person name="Woyke T."/>
            <person name="Bristow J."/>
            <person name="Eisen J.A."/>
            <person name="Markowitz V."/>
            <person name="Hugenholtz P."/>
            <person name="Klenk H.P."/>
            <person name="Kyrpides N.C."/>
        </authorList>
    </citation>
    <scope>NUCLEOTIDE SEQUENCE [LARGE SCALE GENOMIC DNA]</scope>
    <source>
        <strain evidence="2">DSM 14429 / JCM 11212 / NBRC 100878 / IC-017</strain>
    </source>
</reference>
<dbReference type="HOGENOM" id="CLU_2985896_0_0_2"/>
<dbReference type="AlphaFoldDB" id="E1QPB7"/>
<gene>
    <name evidence="1" type="ordered locus">Vdis_2033</name>
</gene>
<dbReference type="eggNOG" id="arCOG13899">
    <property type="taxonomic scope" value="Archaea"/>
</dbReference>
<accession>E1QPB7</accession>
<organism evidence="1 2">
    <name type="scientific">Vulcanisaeta distributa (strain DSM 14429 / JCM 11212 / NBRC 100878 / IC-017)</name>
    <dbReference type="NCBI Taxonomy" id="572478"/>
    <lineage>
        <taxon>Archaea</taxon>
        <taxon>Thermoproteota</taxon>
        <taxon>Thermoprotei</taxon>
        <taxon>Thermoproteales</taxon>
        <taxon>Thermoproteaceae</taxon>
        <taxon>Vulcanisaeta</taxon>
    </lineage>
</organism>
<dbReference type="KEGG" id="vdi:Vdis_2033"/>
<dbReference type="Proteomes" id="UP000006681">
    <property type="component" value="Chromosome"/>
</dbReference>
<dbReference type="EMBL" id="CP002100">
    <property type="protein sequence ID" value="ADN51405.1"/>
    <property type="molecule type" value="Genomic_DNA"/>
</dbReference>
<dbReference type="STRING" id="572478.Vdis_2033"/>
<proteinExistence type="predicted"/>
<protein>
    <submittedName>
        <fullName evidence="1">Uncharacterized protein</fullName>
    </submittedName>
</protein>